<dbReference type="SUPFAM" id="SSF53335">
    <property type="entry name" value="S-adenosyl-L-methionine-dependent methyltransferases"/>
    <property type="match status" value="1"/>
</dbReference>
<dbReference type="InterPro" id="IPR026913">
    <property type="entry name" value="METTL24"/>
</dbReference>
<dbReference type="PANTHER" id="PTHR32026:SF27">
    <property type="entry name" value="METHYLTRANSFERASE FKBM DOMAIN-CONTAINING PROTEIN-RELATED"/>
    <property type="match status" value="1"/>
</dbReference>
<feature type="region of interest" description="Disordered" evidence="1">
    <location>
        <begin position="294"/>
        <end position="319"/>
    </location>
</feature>
<feature type="signal peptide" evidence="2">
    <location>
        <begin position="1"/>
        <end position="19"/>
    </location>
</feature>
<evidence type="ECO:0000256" key="1">
    <source>
        <dbReference type="SAM" id="MobiDB-lite"/>
    </source>
</evidence>
<keyword evidence="2" id="KW-0732">Signal</keyword>
<name>A0A812Q9G4_9DINO</name>
<evidence type="ECO:0000313" key="3">
    <source>
        <dbReference type="EMBL" id="CAE7369417.1"/>
    </source>
</evidence>
<evidence type="ECO:0000313" key="4">
    <source>
        <dbReference type="Proteomes" id="UP000601435"/>
    </source>
</evidence>
<protein>
    <submittedName>
        <fullName evidence="3">AMY1.6 protein</fullName>
    </submittedName>
</protein>
<dbReference type="InterPro" id="IPR029063">
    <property type="entry name" value="SAM-dependent_MTases_sf"/>
</dbReference>
<dbReference type="EMBL" id="CAJNJA010015832">
    <property type="protein sequence ID" value="CAE7369417.1"/>
    <property type="molecule type" value="Genomic_DNA"/>
</dbReference>
<organism evidence="3 4">
    <name type="scientific">Symbiodinium necroappetens</name>
    <dbReference type="NCBI Taxonomy" id="1628268"/>
    <lineage>
        <taxon>Eukaryota</taxon>
        <taxon>Sar</taxon>
        <taxon>Alveolata</taxon>
        <taxon>Dinophyceae</taxon>
        <taxon>Suessiales</taxon>
        <taxon>Symbiodiniaceae</taxon>
        <taxon>Symbiodinium</taxon>
    </lineage>
</organism>
<gene>
    <name evidence="3" type="primary">AMY1.6</name>
    <name evidence="3" type="ORF">SNEC2469_LOCUS9910</name>
</gene>
<evidence type="ECO:0000256" key="2">
    <source>
        <dbReference type="SAM" id="SignalP"/>
    </source>
</evidence>
<feature type="chain" id="PRO_5032381051" evidence="2">
    <location>
        <begin position="20"/>
        <end position="319"/>
    </location>
</feature>
<keyword evidence="4" id="KW-1185">Reference proteome</keyword>
<dbReference type="OrthoDB" id="421468at2759"/>
<sequence length="319" mass="35659">MPSASTWAALSALLWQCLATEPATAPDSACLLQKRIGDHEQEEEEDRSDGLALSNSIMELADSLEEGETKEFLRSFRICGSCKAFKRFGEDHDGGYLSCVDHIARGDVKAAYSMGVEGHDRWSEDVHESFGVPVFQYDCTVEKAAQDCDNCKFFQACLKGNNGKGGFAGKTSWTLKEAVRQSGQKEEELPPRSLLMKMDIEGSEWPTLRTSSTRTLTKFRQILMEFHDLGDETRHTEFLNTMRKLQASGFKVVHLHGNDFSPPYKKNGFSIPSALEVSLDAMVDTMDSCLVDETRDPLDQTNRKKVRDGHDLPLAHLPK</sequence>
<accession>A0A812Q9G4</accession>
<dbReference type="PANTHER" id="PTHR32026">
    <property type="entry name" value="METHYLTRANSFERASE-LIKE PROTEIN 24"/>
    <property type="match status" value="1"/>
</dbReference>
<dbReference type="Proteomes" id="UP000601435">
    <property type="component" value="Unassembled WGS sequence"/>
</dbReference>
<comment type="caution">
    <text evidence="3">The sequence shown here is derived from an EMBL/GenBank/DDBJ whole genome shotgun (WGS) entry which is preliminary data.</text>
</comment>
<dbReference type="AlphaFoldDB" id="A0A812Q9G4"/>
<reference evidence="3" key="1">
    <citation type="submission" date="2021-02" db="EMBL/GenBank/DDBJ databases">
        <authorList>
            <person name="Dougan E. K."/>
            <person name="Rhodes N."/>
            <person name="Thang M."/>
            <person name="Chan C."/>
        </authorList>
    </citation>
    <scope>NUCLEOTIDE SEQUENCE</scope>
</reference>
<proteinExistence type="predicted"/>
<feature type="compositionally biased region" description="Basic and acidic residues" evidence="1">
    <location>
        <begin position="294"/>
        <end position="313"/>
    </location>
</feature>